<protein>
    <submittedName>
        <fullName evidence="3">Uncharacterized protein</fullName>
    </submittedName>
</protein>
<proteinExistence type="predicted"/>
<dbReference type="AlphaFoldDB" id="A0YCE7"/>
<dbReference type="OrthoDB" id="6384202at2"/>
<evidence type="ECO:0000313" key="4">
    <source>
        <dbReference type="Proteomes" id="UP000004931"/>
    </source>
</evidence>
<keyword evidence="2" id="KW-0472">Membrane</keyword>
<organism evidence="3 4">
    <name type="scientific">marine gamma proteobacterium HTCC2143</name>
    <dbReference type="NCBI Taxonomy" id="247633"/>
    <lineage>
        <taxon>Bacteria</taxon>
        <taxon>Pseudomonadati</taxon>
        <taxon>Pseudomonadota</taxon>
        <taxon>Gammaproteobacteria</taxon>
        <taxon>Cellvibrionales</taxon>
        <taxon>Spongiibacteraceae</taxon>
        <taxon>BD1-7 clade</taxon>
    </lineage>
</organism>
<feature type="coiled-coil region" evidence="1">
    <location>
        <begin position="86"/>
        <end position="132"/>
    </location>
</feature>
<evidence type="ECO:0000256" key="1">
    <source>
        <dbReference type="SAM" id="Coils"/>
    </source>
</evidence>
<dbReference type="EMBL" id="AAVT01000003">
    <property type="protein sequence ID" value="EAW31466.1"/>
    <property type="molecule type" value="Genomic_DNA"/>
</dbReference>
<keyword evidence="2" id="KW-1133">Transmembrane helix</keyword>
<keyword evidence="1" id="KW-0175">Coiled coil</keyword>
<dbReference type="Proteomes" id="UP000004931">
    <property type="component" value="Unassembled WGS sequence"/>
</dbReference>
<dbReference type="STRING" id="247633.GP2143_07949"/>
<feature type="transmembrane region" description="Helical" evidence="2">
    <location>
        <begin position="6"/>
        <end position="27"/>
    </location>
</feature>
<keyword evidence="2" id="KW-0812">Transmembrane</keyword>
<gene>
    <name evidence="3" type="ORF">GP2143_07949</name>
</gene>
<accession>A0YCE7</accession>
<reference evidence="3 4" key="1">
    <citation type="journal article" date="2010" name="J. Bacteriol.">
        <title>Genome sequence of the oligotrophic marine Gammaproteobacterium HTCC2143, isolated from the Oregon Coast.</title>
        <authorList>
            <person name="Oh H.M."/>
            <person name="Kang I."/>
            <person name="Ferriera S."/>
            <person name="Giovannoni S.J."/>
            <person name="Cho J.C."/>
        </authorList>
    </citation>
    <scope>NUCLEOTIDE SEQUENCE [LARGE SCALE GENOMIC DNA]</scope>
    <source>
        <strain evidence="3 4">HTCC2143</strain>
    </source>
</reference>
<evidence type="ECO:0000256" key="2">
    <source>
        <dbReference type="SAM" id="Phobius"/>
    </source>
</evidence>
<keyword evidence="4" id="KW-1185">Reference proteome</keyword>
<comment type="caution">
    <text evidence="3">The sequence shown here is derived from an EMBL/GenBank/DDBJ whole genome shotgun (WGS) entry which is preliminary data.</text>
</comment>
<dbReference type="eggNOG" id="ENOG5030ZA2">
    <property type="taxonomic scope" value="Bacteria"/>
</dbReference>
<name>A0YCE7_9GAMM</name>
<evidence type="ECO:0000313" key="3">
    <source>
        <dbReference type="EMBL" id="EAW31466.1"/>
    </source>
</evidence>
<sequence>METSALLETVVIFISGAGFGGLALYLYMKEKLQKLHNQTALRRINMLEQVAQHAGKVSHVFSRYASLVTEIGISRDRMSPGQKKELDELSTQLVDVYEEVAIAESKLLLLGEQKLEKALKLYTTKMAQFRKQIYPGRFNSIEEASGLKKEVSQMREQFYNVLSQRYDQRIG</sequence>